<dbReference type="GeneID" id="83002581"/>
<dbReference type="AlphaFoldDB" id="A0A415DX20"/>
<name>A0A415DX20_9FIRM</name>
<accession>A0A415DX20</accession>
<evidence type="ECO:0000313" key="2">
    <source>
        <dbReference type="Proteomes" id="UP000284841"/>
    </source>
</evidence>
<comment type="caution">
    <text evidence="1">The sequence shown here is derived from an EMBL/GenBank/DDBJ whole genome shotgun (WGS) entry which is preliminary data.</text>
</comment>
<dbReference type="Pfam" id="PF09719">
    <property type="entry name" value="C_GCAxxG_C_C"/>
    <property type="match status" value="1"/>
</dbReference>
<dbReference type="OrthoDB" id="9791535at2"/>
<reference evidence="1 2" key="1">
    <citation type="submission" date="2018-08" db="EMBL/GenBank/DDBJ databases">
        <title>A genome reference for cultivated species of the human gut microbiota.</title>
        <authorList>
            <person name="Zou Y."/>
            <person name="Xue W."/>
            <person name="Luo G."/>
        </authorList>
    </citation>
    <scope>NUCLEOTIDE SEQUENCE [LARGE SCALE GENOMIC DNA]</scope>
    <source>
        <strain evidence="1 2">AM07-24</strain>
    </source>
</reference>
<dbReference type="EMBL" id="QRMS01000005">
    <property type="protein sequence ID" value="RHJ85144.1"/>
    <property type="molecule type" value="Genomic_DNA"/>
</dbReference>
<sequence>MNKKEQAVELHGKGYNCAQSVVCPFCEDLGIDVQTAFKLSEAFGGGMGTFSTCGAVSGMAMVIGMKQSDGNLDKPKSKSQSYKLMKEATNKFLEMNQSTICREIKGMDGGEVLRSCNGCIEDAVAILEELLDN</sequence>
<keyword evidence="2" id="KW-1185">Reference proteome</keyword>
<gene>
    <name evidence="1" type="ORF">DW099_15700</name>
</gene>
<organism evidence="1 2">
    <name type="scientific">Emergencia timonensis</name>
    <dbReference type="NCBI Taxonomy" id="1776384"/>
    <lineage>
        <taxon>Bacteria</taxon>
        <taxon>Bacillati</taxon>
        <taxon>Bacillota</taxon>
        <taxon>Clostridia</taxon>
        <taxon>Peptostreptococcales</taxon>
        <taxon>Anaerovoracaceae</taxon>
        <taxon>Emergencia</taxon>
    </lineage>
</organism>
<dbReference type="RefSeq" id="WP_067532478.1">
    <property type="nucleotide sequence ID" value="NZ_AP025567.1"/>
</dbReference>
<proteinExistence type="predicted"/>
<protein>
    <submittedName>
        <fullName evidence="1">C_GCAxxG_C_C family protein</fullName>
    </submittedName>
</protein>
<evidence type="ECO:0000313" key="1">
    <source>
        <dbReference type="EMBL" id="RHJ85144.1"/>
    </source>
</evidence>
<dbReference type="NCBIfam" id="TIGR01909">
    <property type="entry name" value="C_GCAxxG_C_C"/>
    <property type="match status" value="1"/>
</dbReference>
<dbReference type="Proteomes" id="UP000284841">
    <property type="component" value="Unassembled WGS sequence"/>
</dbReference>
<dbReference type="InterPro" id="IPR010181">
    <property type="entry name" value="CGCAxxGCC_motif"/>
</dbReference>
<dbReference type="STRING" id="1776384.GCA_900086585_00150"/>